<dbReference type="SUPFAM" id="SSF55424">
    <property type="entry name" value="FAD/NAD-linked reductases, dimerisation (C-terminal) domain"/>
    <property type="match status" value="1"/>
</dbReference>
<dbReference type="InterPro" id="IPR036188">
    <property type="entry name" value="FAD/NAD-bd_sf"/>
</dbReference>
<dbReference type="InterPro" id="IPR050151">
    <property type="entry name" value="Class-I_Pyr_Nuc-Dis_Oxidored"/>
</dbReference>
<dbReference type="InterPro" id="IPR023753">
    <property type="entry name" value="FAD/NAD-binding_dom"/>
</dbReference>
<dbReference type="PANTHER" id="PTHR22912:SF151">
    <property type="entry name" value="DIHYDROLIPOYL DEHYDROGENASE, MITOCHONDRIAL"/>
    <property type="match status" value="1"/>
</dbReference>
<evidence type="ECO:0000256" key="2">
    <source>
        <dbReference type="ARBA" id="ARBA00007532"/>
    </source>
</evidence>
<comment type="cofactor">
    <cofactor evidence="1">
        <name>FAD</name>
        <dbReference type="ChEBI" id="CHEBI:57692"/>
    </cofactor>
</comment>
<evidence type="ECO:0000256" key="4">
    <source>
        <dbReference type="ARBA" id="ARBA00022827"/>
    </source>
</evidence>
<dbReference type="SUPFAM" id="SSF51905">
    <property type="entry name" value="FAD/NAD(P)-binding domain"/>
    <property type="match status" value="1"/>
</dbReference>
<evidence type="ECO:0000259" key="6">
    <source>
        <dbReference type="Pfam" id="PF02852"/>
    </source>
</evidence>
<keyword evidence="4" id="KW-0274">FAD</keyword>
<evidence type="ECO:0008006" key="10">
    <source>
        <dbReference type="Google" id="ProtNLM"/>
    </source>
</evidence>
<feature type="domain" description="Pyridine nucleotide-disulphide oxidoreductase dimerisation" evidence="6">
    <location>
        <begin position="117"/>
        <end position="225"/>
    </location>
</feature>
<dbReference type="PRINTS" id="PR00411">
    <property type="entry name" value="PNDRDTASEI"/>
</dbReference>
<keyword evidence="5" id="KW-0520">NAD</keyword>
<sequence>MRGFKCVVGGRGLEPLNLSHVKGAARHFTWRAEQVVQALGRVPHVSASLGLERAGIAYSAGGIVADDWCRTNIGHIYAVGDVNGKSMLLHAAERQNRLVTDLILRGYTPEPFRATEMPMTVFTRPALMSVGLSTEAAQAQGIKVSEERRQMRWEDRALIMGEPEGLVKFVVAKGTGRVIGVHAVGIDAVSLSTVGHLIVRYGLTLQDVSLMTFPHPTQFEILNTLAWNSV</sequence>
<evidence type="ECO:0000256" key="3">
    <source>
        <dbReference type="ARBA" id="ARBA00022630"/>
    </source>
</evidence>
<dbReference type="Pfam" id="PF07992">
    <property type="entry name" value="Pyr_redox_2"/>
    <property type="match status" value="1"/>
</dbReference>
<dbReference type="Gene3D" id="3.30.390.30">
    <property type="match status" value="1"/>
</dbReference>
<proteinExistence type="inferred from homology"/>
<name>A0A6F8ZFF0_9FIRM</name>
<dbReference type="PANTHER" id="PTHR22912">
    <property type="entry name" value="DISULFIDE OXIDOREDUCTASE"/>
    <property type="match status" value="1"/>
</dbReference>
<dbReference type="EMBL" id="LR778114">
    <property type="protein sequence ID" value="CAB1128390.1"/>
    <property type="molecule type" value="Genomic_DNA"/>
</dbReference>
<evidence type="ECO:0000256" key="1">
    <source>
        <dbReference type="ARBA" id="ARBA00001974"/>
    </source>
</evidence>
<feature type="domain" description="FAD/NAD(P)-binding" evidence="7">
    <location>
        <begin position="31"/>
        <end position="95"/>
    </location>
</feature>
<organism evidence="8 9">
    <name type="scientific">Candidatus Hydrogenisulfobacillus filiaventi</name>
    <dbReference type="NCBI Taxonomy" id="2707344"/>
    <lineage>
        <taxon>Bacteria</taxon>
        <taxon>Bacillati</taxon>
        <taxon>Bacillota</taxon>
        <taxon>Clostridia</taxon>
        <taxon>Eubacteriales</taxon>
        <taxon>Clostridiales Family XVII. Incertae Sedis</taxon>
        <taxon>Candidatus Hydrogenisulfobacillus</taxon>
    </lineage>
</organism>
<dbReference type="Pfam" id="PF02852">
    <property type="entry name" value="Pyr_redox_dim"/>
    <property type="match status" value="1"/>
</dbReference>
<evidence type="ECO:0000256" key="5">
    <source>
        <dbReference type="ARBA" id="ARBA00023027"/>
    </source>
</evidence>
<reference evidence="8 9" key="1">
    <citation type="submission" date="2020-02" db="EMBL/GenBank/DDBJ databases">
        <authorList>
            <person name="Hogendoorn C."/>
        </authorList>
    </citation>
    <scope>NUCLEOTIDE SEQUENCE [LARGE SCALE GENOMIC DNA]</scope>
    <source>
        <strain evidence="8">R501</strain>
    </source>
</reference>
<dbReference type="AlphaFoldDB" id="A0A6F8ZFF0"/>
<accession>A0A6F8ZFF0</accession>
<dbReference type="Gene3D" id="3.50.50.60">
    <property type="entry name" value="FAD/NAD(P)-binding domain"/>
    <property type="match status" value="1"/>
</dbReference>
<evidence type="ECO:0000313" key="9">
    <source>
        <dbReference type="Proteomes" id="UP000503399"/>
    </source>
</evidence>
<dbReference type="InterPro" id="IPR016156">
    <property type="entry name" value="FAD/NAD-linked_Rdtase_dimer_sf"/>
</dbReference>
<evidence type="ECO:0000313" key="8">
    <source>
        <dbReference type="EMBL" id="CAB1128390.1"/>
    </source>
</evidence>
<dbReference type="GO" id="GO:0006103">
    <property type="term" value="P:2-oxoglutarate metabolic process"/>
    <property type="evidence" value="ECO:0007669"/>
    <property type="project" value="TreeGrafter"/>
</dbReference>
<dbReference type="InterPro" id="IPR004099">
    <property type="entry name" value="Pyr_nucl-diS_OxRdtase_dimer"/>
</dbReference>
<protein>
    <recommendedName>
        <fullName evidence="10">Dihydrolipoyl dehydrogenase</fullName>
    </recommendedName>
</protein>
<dbReference type="GO" id="GO:0050660">
    <property type="term" value="F:flavin adenine dinucleotide binding"/>
    <property type="evidence" value="ECO:0007669"/>
    <property type="project" value="TreeGrafter"/>
</dbReference>
<evidence type="ECO:0000259" key="7">
    <source>
        <dbReference type="Pfam" id="PF07992"/>
    </source>
</evidence>
<dbReference type="Proteomes" id="UP000503399">
    <property type="component" value="Chromosome"/>
</dbReference>
<dbReference type="PRINTS" id="PR00368">
    <property type="entry name" value="FADPNR"/>
</dbReference>
<gene>
    <name evidence="8" type="ORF">R50_0884</name>
</gene>
<keyword evidence="9" id="KW-1185">Reference proteome</keyword>
<comment type="similarity">
    <text evidence="2">Belongs to the class-I pyridine nucleotide-disulfide oxidoreductase family.</text>
</comment>
<dbReference type="KEGG" id="hfv:R50_0884"/>
<dbReference type="GO" id="GO:0004148">
    <property type="term" value="F:dihydrolipoyl dehydrogenase (NADH) activity"/>
    <property type="evidence" value="ECO:0007669"/>
    <property type="project" value="TreeGrafter"/>
</dbReference>
<keyword evidence="3" id="KW-0285">Flavoprotein</keyword>